<dbReference type="GO" id="GO:0005737">
    <property type="term" value="C:cytoplasm"/>
    <property type="evidence" value="ECO:0007669"/>
    <property type="project" value="TreeGrafter"/>
</dbReference>
<name>A0A1H7XXQ5_9BACT</name>
<dbReference type="PANTHER" id="PTHR13420">
    <property type="entry name" value="UPF0235 PROTEIN C15ORF40"/>
    <property type="match status" value="1"/>
</dbReference>
<dbReference type="Proteomes" id="UP000198744">
    <property type="component" value="Unassembled WGS sequence"/>
</dbReference>
<organism evidence="3 4">
    <name type="scientific">Syntrophus gentianae</name>
    <dbReference type="NCBI Taxonomy" id="43775"/>
    <lineage>
        <taxon>Bacteria</taxon>
        <taxon>Pseudomonadati</taxon>
        <taxon>Thermodesulfobacteriota</taxon>
        <taxon>Syntrophia</taxon>
        <taxon>Syntrophales</taxon>
        <taxon>Syntrophaceae</taxon>
        <taxon>Syntrophus</taxon>
    </lineage>
</organism>
<evidence type="ECO:0000256" key="2">
    <source>
        <dbReference type="HAMAP-Rule" id="MF_00634"/>
    </source>
</evidence>
<dbReference type="AlphaFoldDB" id="A0A1H7XXQ5"/>
<dbReference type="Gene3D" id="3.30.1200.10">
    <property type="entry name" value="YggU-like"/>
    <property type="match status" value="1"/>
</dbReference>
<dbReference type="STRING" id="43775.SAMN04489760_11272"/>
<gene>
    <name evidence="3" type="ORF">SAMN04489760_11272</name>
</gene>
<dbReference type="RefSeq" id="WP_175476457.1">
    <property type="nucleotide sequence ID" value="NZ_FOBS01000012.1"/>
</dbReference>
<evidence type="ECO:0000313" key="4">
    <source>
        <dbReference type="Proteomes" id="UP000198744"/>
    </source>
</evidence>
<comment type="similarity">
    <text evidence="1 2">Belongs to the UPF0235 family.</text>
</comment>
<dbReference type="SUPFAM" id="SSF69786">
    <property type="entry name" value="YggU-like"/>
    <property type="match status" value="1"/>
</dbReference>
<accession>A0A1H7XXQ5</accession>
<dbReference type="InterPro" id="IPR003746">
    <property type="entry name" value="DUF167"/>
</dbReference>
<evidence type="ECO:0000256" key="1">
    <source>
        <dbReference type="ARBA" id="ARBA00010364"/>
    </source>
</evidence>
<dbReference type="NCBIfam" id="TIGR00251">
    <property type="entry name" value="DUF167 family protein"/>
    <property type="match status" value="1"/>
</dbReference>
<dbReference type="InterPro" id="IPR036591">
    <property type="entry name" value="YggU-like_sf"/>
</dbReference>
<dbReference type="HAMAP" id="MF_00634">
    <property type="entry name" value="UPF0235"/>
    <property type="match status" value="1"/>
</dbReference>
<evidence type="ECO:0000313" key="3">
    <source>
        <dbReference type="EMBL" id="SEM37867.1"/>
    </source>
</evidence>
<sequence length="115" mass="13030">MIEIQERKNGVSFLVQVLPRSSKCAFAGIQEGIIRLKLTAPPVEGRANEECLEFFSELLGIKKGQMSILHGQKSRKKIIQIDGLTREQLEARLSLMLQTERQGEGSVLKRPRDRK</sequence>
<proteinExistence type="inferred from homology"/>
<dbReference type="EMBL" id="FOBS01000012">
    <property type="protein sequence ID" value="SEM37867.1"/>
    <property type="molecule type" value="Genomic_DNA"/>
</dbReference>
<dbReference type="PANTHER" id="PTHR13420:SF7">
    <property type="entry name" value="UPF0235 PROTEIN C15ORF40"/>
    <property type="match status" value="1"/>
</dbReference>
<protein>
    <recommendedName>
        <fullName evidence="2">UPF0235 protein SAMN04489760_11272</fullName>
    </recommendedName>
</protein>
<dbReference type="Pfam" id="PF02594">
    <property type="entry name" value="DUF167"/>
    <property type="match status" value="1"/>
</dbReference>
<reference evidence="3 4" key="1">
    <citation type="submission" date="2016-10" db="EMBL/GenBank/DDBJ databases">
        <authorList>
            <person name="de Groot N.N."/>
        </authorList>
    </citation>
    <scope>NUCLEOTIDE SEQUENCE [LARGE SCALE GENOMIC DNA]</scope>
    <source>
        <strain evidence="3 4">DSM 8423</strain>
    </source>
</reference>
<keyword evidence="4" id="KW-1185">Reference proteome</keyword>
<dbReference type="SMART" id="SM01152">
    <property type="entry name" value="DUF167"/>
    <property type="match status" value="1"/>
</dbReference>